<feature type="compositionally biased region" description="Basic and acidic residues" evidence="1">
    <location>
        <begin position="137"/>
        <end position="148"/>
    </location>
</feature>
<evidence type="ECO:0000259" key="2">
    <source>
        <dbReference type="Pfam" id="PF18970"/>
    </source>
</evidence>
<dbReference type="EMBL" id="AORZ01000004">
    <property type="protein sequence ID" value="EMF02116.1"/>
    <property type="molecule type" value="Genomic_DNA"/>
</dbReference>
<evidence type="ECO:0000256" key="1">
    <source>
        <dbReference type="SAM" id="MobiDB-lite"/>
    </source>
</evidence>
<feature type="compositionally biased region" description="Basic and acidic residues" evidence="1">
    <location>
        <begin position="46"/>
        <end position="63"/>
    </location>
</feature>
<feature type="domain" description="DUF5709" evidence="2">
    <location>
        <begin position="102"/>
        <end position="144"/>
    </location>
</feature>
<reference evidence="3 4" key="1">
    <citation type="journal article" date="2013" name="Genome Announc.">
        <title>Whole-Genome Shotgun Assembly and Analysis of the Genome of Streptomyces mobaraensis DSM 40847, a Strain for Industrial Production of Microbial Transglutaminase.</title>
        <authorList>
            <person name="Yang H."/>
            <person name="He T."/>
            <person name="Wu W."/>
            <person name="Zhu W."/>
            <person name="Lu B."/>
            <person name="Sun W."/>
        </authorList>
    </citation>
    <scope>NUCLEOTIDE SEQUENCE [LARGE SCALE GENOMIC DNA]</scope>
    <source>
        <strain evidence="3 4">DSM 40847</strain>
    </source>
</reference>
<dbReference type="Proteomes" id="UP000011740">
    <property type="component" value="Unassembled WGS sequence"/>
</dbReference>
<comment type="caution">
    <text evidence="3">The sequence shown here is derived from an EMBL/GenBank/DDBJ whole genome shotgun (WGS) entry which is preliminary data.</text>
</comment>
<organism evidence="3 4">
    <name type="scientific">Streptomyces mobaraensis (strain ATCC 29032 / DSM 40847 / JCM 4168 / NBRC 13819 / NCIMB 11159 / IPCR 16-22)</name>
    <dbReference type="NCBI Taxonomy" id="1223523"/>
    <lineage>
        <taxon>Bacteria</taxon>
        <taxon>Bacillati</taxon>
        <taxon>Actinomycetota</taxon>
        <taxon>Actinomycetes</taxon>
        <taxon>Kitasatosporales</taxon>
        <taxon>Streptomycetaceae</taxon>
        <taxon>Streptomyces</taxon>
    </lineage>
</organism>
<dbReference type="RefSeq" id="WP_004939014.1">
    <property type="nucleotide sequence ID" value="NZ_AORZ01000004.1"/>
</dbReference>
<dbReference type="PATRIC" id="fig|1223523.3.peg.563"/>
<dbReference type="eggNOG" id="ENOG5031ZX9">
    <property type="taxonomic scope" value="Bacteria"/>
</dbReference>
<name>M3CDN3_STRM1</name>
<dbReference type="AlphaFoldDB" id="M3CDN3"/>
<gene>
    <name evidence="3" type="ORF">H340_02764</name>
</gene>
<protein>
    <recommendedName>
        <fullName evidence="2">DUF5709 domain-containing protein</fullName>
    </recommendedName>
</protein>
<evidence type="ECO:0000313" key="3">
    <source>
        <dbReference type="EMBL" id="EMF02116.1"/>
    </source>
</evidence>
<dbReference type="InterPro" id="IPR043763">
    <property type="entry name" value="DUF5709"/>
</dbReference>
<feature type="region of interest" description="Disordered" evidence="1">
    <location>
        <begin position="1"/>
        <end position="148"/>
    </location>
</feature>
<accession>M3CDN3</accession>
<evidence type="ECO:0000313" key="4">
    <source>
        <dbReference type="Proteomes" id="UP000011740"/>
    </source>
</evidence>
<dbReference type="Pfam" id="PF18970">
    <property type="entry name" value="DUF5709"/>
    <property type="match status" value="1"/>
</dbReference>
<proteinExistence type="predicted"/>
<sequence>MTTPHDPGASPEDEGIPDLQDGTPEQQRSSDPQRMPVPGDTPTAVTEERPTAEELREGRPLDERLDEEEPEADPARLAGPTRPARDEPEPDEPAPGAEAGDEEPAGLLYDEPDPDRPRNQDVYAQEGTTDGLSAEEEAVRIKDDGEAL</sequence>
<feature type="compositionally biased region" description="Polar residues" evidence="1">
    <location>
        <begin position="23"/>
        <end position="32"/>
    </location>
</feature>